<feature type="transmembrane region" description="Helical" evidence="7">
    <location>
        <begin position="124"/>
        <end position="143"/>
    </location>
</feature>
<dbReference type="GO" id="GO:0005886">
    <property type="term" value="C:plasma membrane"/>
    <property type="evidence" value="ECO:0007669"/>
    <property type="project" value="UniProtKB-SubCell"/>
</dbReference>
<evidence type="ECO:0000256" key="3">
    <source>
        <dbReference type="ARBA" id="ARBA00022475"/>
    </source>
</evidence>
<comment type="subcellular location">
    <subcellularLocation>
        <location evidence="1 7">Cell membrane</location>
        <topology evidence="1 7">Multi-pass membrane protein</topology>
    </subcellularLocation>
</comment>
<evidence type="ECO:0000256" key="7">
    <source>
        <dbReference type="RuleBase" id="RU363032"/>
    </source>
</evidence>
<dbReference type="PROSITE" id="PS50928">
    <property type="entry name" value="ABC_TM1"/>
    <property type="match status" value="1"/>
</dbReference>
<dbReference type="RefSeq" id="WP_408033819.1">
    <property type="nucleotide sequence ID" value="NZ_FXTO01000045.1"/>
</dbReference>
<feature type="transmembrane region" description="Helical" evidence="7">
    <location>
        <begin position="96"/>
        <end position="118"/>
    </location>
</feature>
<keyword evidence="2 7" id="KW-0813">Transport</keyword>
<dbReference type="Gene3D" id="1.10.3720.10">
    <property type="entry name" value="MetI-like"/>
    <property type="match status" value="1"/>
</dbReference>
<gene>
    <name evidence="9" type="ORF">SAMN06265173_14520</name>
</gene>
<feature type="transmembrane region" description="Helical" evidence="7">
    <location>
        <begin position="65"/>
        <end position="89"/>
    </location>
</feature>
<evidence type="ECO:0000313" key="9">
    <source>
        <dbReference type="EMBL" id="SMO98612.1"/>
    </source>
</evidence>
<dbReference type="PANTHER" id="PTHR30151">
    <property type="entry name" value="ALKANE SULFONATE ABC TRANSPORTER-RELATED, MEMBRANE SUBUNIT"/>
    <property type="match status" value="1"/>
</dbReference>
<comment type="similarity">
    <text evidence="7">Belongs to the binding-protein-dependent transport system permease family.</text>
</comment>
<keyword evidence="5 7" id="KW-1133">Transmembrane helix</keyword>
<keyword evidence="6 7" id="KW-0472">Membrane</keyword>
<feature type="transmembrane region" description="Helical" evidence="7">
    <location>
        <begin position="172"/>
        <end position="199"/>
    </location>
</feature>
<dbReference type="Proteomes" id="UP000316030">
    <property type="component" value="Unassembled WGS sequence"/>
</dbReference>
<keyword evidence="4 7" id="KW-0812">Transmembrane</keyword>
<name>A0A521FR05_9RHOB</name>
<evidence type="ECO:0000256" key="5">
    <source>
        <dbReference type="ARBA" id="ARBA00022989"/>
    </source>
</evidence>
<dbReference type="PANTHER" id="PTHR30151:SF20">
    <property type="entry name" value="ABC TRANSPORTER PERMEASE PROTEIN HI_0355-RELATED"/>
    <property type="match status" value="1"/>
</dbReference>
<evidence type="ECO:0000256" key="4">
    <source>
        <dbReference type="ARBA" id="ARBA00022692"/>
    </source>
</evidence>
<dbReference type="AlphaFoldDB" id="A0A521FR05"/>
<evidence type="ECO:0000256" key="2">
    <source>
        <dbReference type="ARBA" id="ARBA00022448"/>
    </source>
</evidence>
<accession>A0A521FR05</accession>
<dbReference type="SUPFAM" id="SSF161098">
    <property type="entry name" value="MetI-like"/>
    <property type="match status" value="1"/>
</dbReference>
<dbReference type="InterPro" id="IPR035906">
    <property type="entry name" value="MetI-like_sf"/>
</dbReference>
<dbReference type="InterPro" id="IPR000515">
    <property type="entry name" value="MetI-like"/>
</dbReference>
<feature type="transmembrane region" description="Helical" evidence="7">
    <location>
        <begin position="219"/>
        <end position="238"/>
    </location>
</feature>
<evidence type="ECO:0000256" key="1">
    <source>
        <dbReference type="ARBA" id="ARBA00004651"/>
    </source>
</evidence>
<dbReference type="Pfam" id="PF00528">
    <property type="entry name" value="BPD_transp_1"/>
    <property type="match status" value="1"/>
</dbReference>
<dbReference type="EMBL" id="FXTO01000045">
    <property type="protein sequence ID" value="SMO98612.1"/>
    <property type="molecule type" value="Genomic_DNA"/>
</dbReference>
<protein>
    <submittedName>
        <fullName evidence="9">Putative hydroxymethylpyrimidine transport system permease protein</fullName>
    </submittedName>
</protein>
<evidence type="ECO:0000256" key="6">
    <source>
        <dbReference type="ARBA" id="ARBA00023136"/>
    </source>
</evidence>
<evidence type="ECO:0000259" key="8">
    <source>
        <dbReference type="PROSITE" id="PS50928"/>
    </source>
</evidence>
<sequence length="251" mass="26538">MTRAVWMRGLLGVAPVVLALSLWQAAVWLGDLPRFILPGPAAVAQTLWHSRALIAEHALVTLTEVLAGLMLGAALGGVSAIGLAASALARRLVQPILVFTQAVPVFALAPILTLWFGYGMGSKIAMALIIIYFPVTASFLDALTRTHPGWLELARVMGASPLRVLWHIRVPAALPGFASGVKLAAVYAPIGAIIGEWVGASRGLGYLMLLANGRAKTDLMFAALIVLALLTLALHWAVGAGLRRMLQRYGA</sequence>
<feature type="domain" description="ABC transmembrane type-1" evidence="8">
    <location>
        <begin position="58"/>
        <end position="238"/>
    </location>
</feature>
<organism evidence="9 10">
    <name type="scientific">Thalassovita litoralis</name>
    <dbReference type="NCBI Taxonomy" id="1010611"/>
    <lineage>
        <taxon>Bacteria</taxon>
        <taxon>Pseudomonadati</taxon>
        <taxon>Pseudomonadota</taxon>
        <taxon>Alphaproteobacteria</taxon>
        <taxon>Rhodobacterales</taxon>
        <taxon>Roseobacteraceae</taxon>
        <taxon>Thalassovita</taxon>
    </lineage>
</organism>
<dbReference type="GO" id="GO:0055085">
    <property type="term" value="P:transmembrane transport"/>
    <property type="evidence" value="ECO:0007669"/>
    <property type="project" value="InterPro"/>
</dbReference>
<dbReference type="CDD" id="cd06261">
    <property type="entry name" value="TM_PBP2"/>
    <property type="match status" value="1"/>
</dbReference>
<keyword evidence="3" id="KW-1003">Cell membrane</keyword>
<keyword evidence="10" id="KW-1185">Reference proteome</keyword>
<evidence type="ECO:0000313" key="10">
    <source>
        <dbReference type="Proteomes" id="UP000316030"/>
    </source>
</evidence>
<reference evidence="9 10" key="1">
    <citation type="submission" date="2017-05" db="EMBL/GenBank/DDBJ databases">
        <authorList>
            <person name="Varghese N."/>
            <person name="Submissions S."/>
        </authorList>
    </citation>
    <scope>NUCLEOTIDE SEQUENCE [LARGE SCALE GENOMIC DNA]</scope>
    <source>
        <strain evidence="9 10">DSM 29506</strain>
    </source>
</reference>
<proteinExistence type="inferred from homology"/>